<dbReference type="AlphaFoldDB" id="A0A4Q9PES2"/>
<reference evidence="2 3" key="1">
    <citation type="submission" date="2019-01" db="EMBL/GenBank/DDBJ databases">
        <title>Draft genome sequences of three monokaryotic isolates of the white-rot basidiomycete fungus Dichomitus squalens.</title>
        <authorList>
            <consortium name="DOE Joint Genome Institute"/>
            <person name="Lopez S.C."/>
            <person name="Andreopoulos B."/>
            <person name="Pangilinan J."/>
            <person name="Lipzen A."/>
            <person name="Riley R."/>
            <person name="Ahrendt S."/>
            <person name="Ng V."/>
            <person name="Barry K."/>
            <person name="Daum C."/>
            <person name="Grigoriev I.V."/>
            <person name="Hilden K.S."/>
            <person name="Makela M.R."/>
            <person name="de Vries R.P."/>
        </authorList>
    </citation>
    <scope>NUCLEOTIDE SEQUENCE [LARGE SCALE GENOMIC DNA]</scope>
    <source>
        <strain evidence="2 3">CBS 464.89</strain>
    </source>
</reference>
<dbReference type="Proteomes" id="UP000292082">
    <property type="component" value="Unassembled WGS sequence"/>
</dbReference>
<protein>
    <recommendedName>
        <fullName evidence="1">DUF6533 domain-containing protein</fullName>
    </recommendedName>
</protein>
<evidence type="ECO:0000313" key="3">
    <source>
        <dbReference type="Proteomes" id="UP000292082"/>
    </source>
</evidence>
<gene>
    <name evidence="2" type="ORF">BD310DRAFT_167312</name>
</gene>
<dbReference type="EMBL" id="ML145220">
    <property type="protein sequence ID" value="TBU53238.1"/>
    <property type="molecule type" value="Genomic_DNA"/>
</dbReference>
<dbReference type="Pfam" id="PF20151">
    <property type="entry name" value="DUF6533"/>
    <property type="match status" value="1"/>
</dbReference>
<evidence type="ECO:0000259" key="1">
    <source>
        <dbReference type="Pfam" id="PF20151"/>
    </source>
</evidence>
<evidence type="ECO:0000313" key="2">
    <source>
        <dbReference type="EMBL" id="TBU53238.1"/>
    </source>
</evidence>
<keyword evidence="3" id="KW-1185">Reference proteome</keyword>
<sequence>MAVSLQDLSRTVGRDYTMASAFVWLLFEYFLTLDQEVELFWGQKPTVASILFLSNRYLPLLCSAWWTPWWSSSSSYGVSTALSNVA</sequence>
<feature type="domain" description="DUF6533" evidence="1">
    <location>
        <begin position="16"/>
        <end position="61"/>
    </location>
</feature>
<dbReference type="InterPro" id="IPR045340">
    <property type="entry name" value="DUF6533"/>
</dbReference>
<name>A0A4Q9PES2_9APHY</name>
<accession>A0A4Q9PES2</accession>
<proteinExistence type="predicted"/>
<organism evidence="2 3">
    <name type="scientific">Dichomitus squalens</name>
    <dbReference type="NCBI Taxonomy" id="114155"/>
    <lineage>
        <taxon>Eukaryota</taxon>
        <taxon>Fungi</taxon>
        <taxon>Dikarya</taxon>
        <taxon>Basidiomycota</taxon>
        <taxon>Agaricomycotina</taxon>
        <taxon>Agaricomycetes</taxon>
        <taxon>Polyporales</taxon>
        <taxon>Polyporaceae</taxon>
        <taxon>Dichomitus</taxon>
    </lineage>
</organism>